<dbReference type="AlphaFoldDB" id="A0A918F4V6"/>
<organism evidence="1 2">
    <name type="scientific">Streptomyces pilosus</name>
    <dbReference type="NCBI Taxonomy" id="28893"/>
    <lineage>
        <taxon>Bacteria</taxon>
        <taxon>Bacillati</taxon>
        <taxon>Actinomycetota</taxon>
        <taxon>Actinomycetes</taxon>
        <taxon>Kitasatosporales</taxon>
        <taxon>Streptomycetaceae</taxon>
        <taxon>Streptomyces</taxon>
    </lineage>
</organism>
<evidence type="ECO:0000313" key="2">
    <source>
        <dbReference type="Proteomes" id="UP000656732"/>
    </source>
</evidence>
<keyword evidence="2" id="KW-1185">Reference proteome</keyword>
<evidence type="ECO:0000313" key="1">
    <source>
        <dbReference type="EMBL" id="GGR01122.1"/>
    </source>
</evidence>
<gene>
    <name evidence="1" type="ORF">GCM10010280_56410</name>
</gene>
<reference evidence="1" key="1">
    <citation type="journal article" date="2014" name="Int. J. Syst. Evol. Microbiol.">
        <title>Complete genome sequence of Corynebacterium casei LMG S-19264T (=DSM 44701T), isolated from a smear-ripened cheese.</title>
        <authorList>
            <consortium name="US DOE Joint Genome Institute (JGI-PGF)"/>
            <person name="Walter F."/>
            <person name="Albersmeier A."/>
            <person name="Kalinowski J."/>
            <person name="Ruckert C."/>
        </authorList>
    </citation>
    <scope>NUCLEOTIDE SEQUENCE</scope>
    <source>
        <strain evidence="1">JCM 4403</strain>
    </source>
</reference>
<name>A0A918F4V6_9ACTN</name>
<sequence length="86" mass="9694">MPDCSPAARRSRQRIPRTDEGALLPLTALRGITRREGRGFATWNPRETHLRGLGVVGQPGPSRPVGQPLAQFGQRRVRFTLRHSKW</sequence>
<dbReference type="RefSeq" id="WP_189560851.1">
    <property type="nucleotide sequence ID" value="NZ_BMTU01000014.1"/>
</dbReference>
<comment type="caution">
    <text evidence="1">The sequence shown here is derived from an EMBL/GenBank/DDBJ whole genome shotgun (WGS) entry which is preliminary data.</text>
</comment>
<reference evidence="1" key="2">
    <citation type="submission" date="2020-09" db="EMBL/GenBank/DDBJ databases">
        <authorList>
            <person name="Sun Q."/>
            <person name="Ohkuma M."/>
        </authorList>
    </citation>
    <scope>NUCLEOTIDE SEQUENCE</scope>
    <source>
        <strain evidence="1">JCM 4403</strain>
    </source>
</reference>
<protein>
    <submittedName>
        <fullName evidence="1">Uncharacterized protein</fullName>
    </submittedName>
</protein>
<dbReference type="Proteomes" id="UP000656732">
    <property type="component" value="Unassembled WGS sequence"/>
</dbReference>
<accession>A0A918F4V6</accession>
<proteinExistence type="predicted"/>
<dbReference type="EMBL" id="BMTU01000014">
    <property type="protein sequence ID" value="GGR01122.1"/>
    <property type="molecule type" value="Genomic_DNA"/>
</dbReference>